<reference evidence="2" key="1">
    <citation type="submission" date="2016-10" db="EMBL/GenBank/DDBJ databases">
        <authorList>
            <person name="Varghese N."/>
            <person name="Submissions S."/>
        </authorList>
    </citation>
    <scope>NUCLEOTIDE SEQUENCE [LARGE SCALE GENOMIC DNA]</scope>
    <source>
        <strain evidence="2">Nm69</strain>
    </source>
</reference>
<accession>A0A1I4B7U2</accession>
<dbReference type="STRING" id="52441.SAMN05216302_101169"/>
<protein>
    <submittedName>
        <fullName evidence="1">Uncharacterized protein</fullName>
    </submittedName>
</protein>
<gene>
    <name evidence="1" type="ORF">SAMN05216302_101169</name>
</gene>
<dbReference type="AlphaFoldDB" id="A0A1I4B7U2"/>
<evidence type="ECO:0000313" key="1">
    <source>
        <dbReference type="EMBL" id="SFK64603.1"/>
    </source>
</evidence>
<keyword evidence="2" id="KW-1185">Reference proteome</keyword>
<organism evidence="1 2">
    <name type="scientific">Nitrosomonas aestuarii</name>
    <dbReference type="NCBI Taxonomy" id="52441"/>
    <lineage>
        <taxon>Bacteria</taxon>
        <taxon>Pseudomonadati</taxon>
        <taxon>Pseudomonadota</taxon>
        <taxon>Betaproteobacteria</taxon>
        <taxon>Nitrosomonadales</taxon>
        <taxon>Nitrosomonadaceae</taxon>
        <taxon>Nitrosomonas</taxon>
    </lineage>
</organism>
<dbReference type="Proteomes" id="UP000199533">
    <property type="component" value="Unassembled WGS sequence"/>
</dbReference>
<name>A0A1I4B7U2_9PROT</name>
<dbReference type="EMBL" id="FOSP01000011">
    <property type="protein sequence ID" value="SFK64603.1"/>
    <property type="molecule type" value="Genomic_DNA"/>
</dbReference>
<sequence length="86" mass="9720">MNHSNHKKSSMHESGSNCTFIADKYGKHIKLGDNVRVRIQNHPSMEPVYSTSRVVAVVEGCGIKFRGNKGFLMFDDKSHPEMEIVE</sequence>
<proteinExistence type="predicted"/>
<evidence type="ECO:0000313" key="2">
    <source>
        <dbReference type="Proteomes" id="UP000199533"/>
    </source>
</evidence>